<dbReference type="PROSITE" id="PS00108">
    <property type="entry name" value="PROTEIN_KINASE_ST"/>
    <property type="match status" value="3"/>
</dbReference>
<sequence>MFAVKDLDSNRILGEGNYGTVFEGVWRGKLVAIKRIQLSDIKSNEREEEALQKMDHPNVIKLLHVEKDSTFRYYALELCQASLDKLFLRDEDPNKYSVLMPQPVEVLRQLAEGLEHIHKMGFIHRDIKPENVLICVSPETGEVLMKWADFTVSKPVNERGTCSMSGVRGTFDWLAPELLKILDDAAANEDERENTHRETIKTDVYAEGLVFGYYLTGGLHLFGSRFQIGVNILTNNPVNLSKIQPQYARDLIQKMLAYQPEKRITSSEVVEELIRINQTTGFRFKDKTTKLNDRTIRATIPSSNFLDFSQNKILGEGRYGKLYEGVWSGKPVAIKPKFNPSSFNIASNIKGEEEAWQKLDHPNVIKLLHIDSHADFRYYYLELCQASLDKLFLNDEDPDKYNGPIPPPEEVLLQLALGLEYIHDMGLIHRDIKPANVLIWVNSENGEVLMKWADFGLSKLVNRRRSTEKIFDWQTHGKFEWSAPELVLLLYDVETEVEREIKDTVQMDVYAEGLVFGYYLTGGIYLFGSRFQMIANIFMNKPIYLNKIQPQYVRDLIQKMLAFQPEQRITSSDVVKELNRIYPKKSYKSEVKNHPQEQATIDPSSGILVNEEQTNQFATSDLDQLSTTAQSIKEIKWDNNKILGRGGYGHVFKGEWNNRQVAVKRIHLSKVVGHKQEEEITLQRLYHPNIIKLFRVESDNTFKYYALELCQASLDKLFLKDGNPKKYLGPMPSTIDVLLQLSKGLEYVHEQKLVHRDIKPQNVLICVKNEQVLMKWADFGLSKPVNHRGSYTMSGVRGTTGWLAPEILKLIESGDTRDTKETQIRGTVKTDVFAEGLVFGYFLLGGGHLFGSRLSRQSNIVNNKPVNLPNVTQNYARDLIEKMLIHNPLNRISSTEVTRELLHAKKSSF</sequence>
<dbReference type="OrthoDB" id="6778822at2759"/>
<organism evidence="5 6">
    <name type="scientific">Daphnia galeata</name>
    <dbReference type="NCBI Taxonomy" id="27404"/>
    <lineage>
        <taxon>Eukaryota</taxon>
        <taxon>Metazoa</taxon>
        <taxon>Ecdysozoa</taxon>
        <taxon>Arthropoda</taxon>
        <taxon>Crustacea</taxon>
        <taxon>Branchiopoda</taxon>
        <taxon>Diplostraca</taxon>
        <taxon>Cladocera</taxon>
        <taxon>Anomopoda</taxon>
        <taxon>Daphniidae</taxon>
        <taxon>Daphnia</taxon>
    </lineage>
</organism>
<evidence type="ECO:0000259" key="4">
    <source>
        <dbReference type="PROSITE" id="PS50011"/>
    </source>
</evidence>
<reference evidence="5" key="1">
    <citation type="submission" date="2021-11" db="EMBL/GenBank/DDBJ databases">
        <authorList>
            <person name="Schell T."/>
        </authorList>
    </citation>
    <scope>NUCLEOTIDE SEQUENCE</scope>
    <source>
        <strain evidence="5">M5</strain>
    </source>
</reference>
<dbReference type="GO" id="GO:0051082">
    <property type="term" value="F:unfolded protein binding"/>
    <property type="evidence" value="ECO:0007669"/>
    <property type="project" value="TreeGrafter"/>
</dbReference>
<feature type="domain" description="Protein kinase" evidence="4">
    <location>
        <begin position="7"/>
        <end position="276"/>
    </location>
</feature>
<dbReference type="GO" id="GO:0004521">
    <property type="term" value="F:RNA endonuclease activity"/>
    <property type="evidence" value="ECO:0007669"/>
    <property type="project" value="InterPro"/>
</dbReference>
<dbReference type="Pfam" id="PF00069">
    <property type="entry name" value="Pkinase"/>
    <property type="match status" value="3"/>
</dbReference>
<dbReference type="GO" id="GO:0004674">
    <property type="term" value="F:protein serine/threonine kinase activity"/>
    <property type="evidence" value="ECO:0007669"/>
    <property type="project" value="InterPro"/>
</dbReference>
<feature type="domain" description="Protein kinase" evidence="4">
    <location>
        <begin position="637"/>
        <end position="909"/>
    </location>
</feature>
<evidence type="ECO:0000256" key="2">
    <source>
        <dbReference type="ARBA" id="ARBA00022840"/>
    </source>
</evidence>
<dbReference type="GO" id="GO:0036498">
    <property type="term" value="P:IRE1-mediated unfolded protein response"/>
    <property type="evidence" value="ECO:0007669"/>
    <property type="project" value="TreeGrafter"/>
</dbReference>
<dbReference type="GO" id="GO:1990604">
    <property type="term" value="C:IRE1-TRAF2-ASK1 complex"/>
    <property type="evidence" value="ECO:0007669"/>
    <property type="project" value="TreeGrafter"/>
</dbReference>
<accession>A0A8J2RJV0</accession>
<feature type="binding site" evidence="3">
    <location>
        <position position="664"/>
    </location>
    <ligand>
        <name>ATP</name>
        <dbReference type="ChEBI" id="CHEBI:30616"/>
    </ligand>
</feature>
<feature type="binding site" evidence="3">
    <location>
        <position position="335"/>
    </location>
    <ligand>
        <name>ATP</name>
        <dbReference type="ChEBI" id="CHEBI:30616"/>
    </ligand>
</feature>
<dbReference type="Proteomes" id="UP000789390">
    <property type="component" value="Unassembled WGS sequence"/>
</dbReference>
<dbReference type="PANTHER" id="PTHR13954">
    <property type="entry name" value="IRE1-RELATED"/>
    <property type="match status" value="1"/>
</dbReference>
<feature type="domain" description="Protein kinase" evidence="4">
    <location>
        <begin position="308"/>
        <end position="582"/>
    </location>
</feature>
<dbReference type="FunFam" id="1.10.510.10:FF:001152">
    <property type="entry name" value="Uncharacterized protein"/>
    <property type="match status" value="2"/>
</dbReference>
<evidence type="ECO:0000313" key="5">
    <source>
        <dbReference type="EMBL" id="CAH0102120.1"/>
    </source>
</evidence>
<keyword evidence="1 3" id="KW-0547">Nucleotide-binding</keyword>
<dbReference type="InterPro" id="IPR008271">
    <property type="entry name" value="Ser/Thr_kinase_AS"/>
</dbReference>
<dbReference type="FunFam" id="3.30.200.20:FF:000630">
    <property type="entry name" value="Uncharacterized protein"/>
    <property type="match status" value="2"/>
</dbReference>
<protein>
    <recommendedName>
        <fullName evidence="4">Protein kinase domain-containing protein</fullName>
    </recommendedName>
</protein>
<evidence type="ECO:0000256" key="1">
    <source>
        <dbReference type="ARBA" id="ARBA00022741"/>
    </source>
</evidence>
<dbReference type="PROSITE" id="PS00107">
    <property type="entry name" value="PROTEIN_KINASE_ATP"/>
    <property type="match status" value="3"/>
</dbReference>
<dbReference type="InterPro" id="IPR011009">
    <property type="entry name" value="Kinase-like_dom_sf"/>
</dbReference>
<dbReference type="EMBL" id="CAKKLH010000073">
    <property type="protein sequence ID" value="CAH0102120.1"/>
    <property type="molecule type" value="Genomic_DNA"/>
</dbReference>
<dbReference type="SUPFAM" id="SSF56112">
    <property type="entry name" value="Protein kinase-like (PK-like)"/>
    <property type="match status" value="3"/>
</dbReference>
<dbReference type="PANTHER" id="PTHR13954:SF6">
    <property type="entry name" value="NON-SPECIFIC SERINE_THREONINE PROTEIN KINASE"/>
    <property type="match status" value="1"/>
</dbReference>
<dbReference type="Gene3D" id="3.30.200.20">
    <property type="entry name" value="Phosphorylase Kinase, domain 1"/>
    <property type="match status" value="3"/>
</dbReference>
<evidence type="ECO:0000256" key="3">
    <source>
        <dbReference type="PROSITE-ProRule" id="PRU10141"/>
    </source>
</evidence>
<feature type="binding site" evidence="3">
    <location>
        <position position="34"/>
    </location>
    <ligand>
        <name>ATP</name>
        <dbReference type="ChEBI" id="CHEBI:30616"/>
    </ligand>
</feature>
<dbReference type="SMART" id="SM00220">
    <property type="entry name" value="S_TKc"/>
    <property type="match status" value="3"/>
</dbReference>
<gene>
    <name evidence="5" type="ORF">DGAL_LOCUS4498</name>
</gene>
<dbReference type="Gene3D" id="1.10.510.10">
    <property type="entry name" value="Transferase(Phosphotransferase) domain 1"/>
    <property type="match status" value="3"/>
</dbReference>
<dbReference type="PROSITE" id="PS50011">
    <property type="entry name" value="PROTEIN_KINASE_DOM"/>
    <property type="match status" value="3"/>
</dbReference>
<dbReference type="GO" id="GO:0070059">
    <property type="term" value="P:intrinsic apoptotic signaling pathway in response to endoplasmic reticulum stress"/>
    <property type="evidence" value="ECO:0007669"/>
    <property type="project" value="TreeGrafter"/>
</dbReference>
<evidence type="ECO:0000313" key="6">
    <source>
        <dbReference type="Proteomes" id="UP000789390"/>
    </source>
</evidence>
<comment type="caution">
    <text evidence="5">The sequence shown here is derived from an EMBL/GenBank/DDBJ whole genome shotgun (WGS) entry which is preliminary data.</text>
</comment>
<dbReference type="GO" id="GO:0005524">
    <property type="term" value="F:ATP binding"/>
    <property type="evidence" value="ECO:0007669"/>
    <property type="project" value="UniProtKB-UniRule"/>
</dbReference>
<keyword evidence="2 3" id="KW-0067">ATP-binding</keyword>
<dbReference type="AlphaFoldDB" id="A0A8J2RJV0"/>
<name>A0A8J2RJV0_9CRUS</name>
<dbReference type="InterPro" id="IPR000719">
    <property type="entry name" value="Prot_kinase_dom"/>
</dbReference>
<keyword evidence="6" id="KW-1185">Reference proteome</keyword>
<dbReference type="InterPro" id="IPR017441">
    <property type="entry name" value="Protein_kinase_ATP_BS"/>
</dbReference>
<dbReference type="InterPro" id="IPR045133">
    <property type="entry name" value="IRE1/2-like"/>
</dbReference>
<proteinExistence type="predicted"/>